<gene>
    <name evidence="1" type="ORF">PaecuDRAFT_0390</name>
</gene>
<dbReference type="OrthoDB" id="2966171at2"/>
<evidence type="ECO:0000313" key="1">
    <source>
        <dbReference type="EMBL" id="EFM12879.1"/>
    </source>
</evidence>
<organism evidence="1 2">
    <name type="scientific">Paenibacillus curdlanolyticus YK9</name>
    <dbReference type="NCBI Taxonomy" id="717606"/>
    <lineage>
        <taxon>Bacteria</taxon>
        <taxon>Bacillati</taxon>
        <taxon>Bacillota</taxon>
        <taxon>Bacilli</taxon>
        <taxon>Bacillales</taxon>
        <taxon>Paenibacillaceae</taxon>
        <taxon>Paenibacillus</taxon>
    </lineage>
</organism>
<protein>
    <recommendedName>
        <fullName evidence="3">DUF1885 family protein</fullName>
    </recommendedName>
</protein>
<dbReference type="Gene3D" id="1.20.5.850">
    <property type="entry name" value="Rbstp2229 protein"/>
    <property type="match status" value="1"/>
</dbReference>
<dbReference type="SUPFAM" id="SSF111171">
    <property type="entry name" value="Rbstp2229 protein"/>
    <property type="match status" value="1"/>
</dbReference>
<dbReference type="EMBL" id="AEDD01000001">
    <property type="protein sequence ID" value="EFM12879.1"/>
    <property type="molecule type" value="Genomic_DNA"/>
</dbReference>
<dbReference type="RefSeq" id="WP_006036407.1">
    <property type="nucleotide sequence ID" value="NZ_AEDD01000001.1"/>
</dbReference>
<keyword evidence="2" id="KW-1185">Reference proteome</keyword>
<dbReference type="eggNOG" id="ENOG5031D41">
    <property type="taxonomic scope" value="Bacteria"/>
</dbReference>
<name>E0I3L5_9BACL</name>
<dbReference type="Gene3D" id="3.30.310.120">
    <property type="entry name" value="Rbstp2229 like protein"/>
    <property type="match status" value="1"/>
</dbReference>
<evidence type="ECO:0000313" key="2">
    <source>
        <dbReference type="Proteomes" id="UP000005387"/>
    </source>
</evidence>
<evidence type="ECO:0008006" key="3">
    <source>
        <dbReference type="Google" id="ProtNLM"/>
    </source>
</evidence>
<dbReference type="AlphaFoldDB" id="E0I3L5"/>
<dbReference type="InterPro" id="IPR036294">
    <property type="entry name" value="Rbstp2229-like_sf"/>
</dbReference>
<sequence>MSKTAYIRLVQGSTAPDGLTLDDLQLSLHAYQDAVRRTGFQLDWNYEEAAFPYSIEPVTPPNESIPQWLYLRGKASRYRHIAIGVGTADTSPSLETVNSTPYIQVVLPDGSTHADHAKANELCRFIAERLKAELQLFNGRIMYYNPRK</sequence>
<accession>E0I3L5</accession>
<dbReference type="Proteomes" id="UP000005387">
    <property type="component" value="Unassembled WGS sequence"/>
</dbReference>
<reference evidence="1 2" key="1">
    <citation type="submission" date="2010-07" db="EMBL/GenBank/DDBJ databases">
        <title>The draft genome of Paenibacillus curdlanolyticus YK9.</title>
        <authorList>
            <consortium name="US DOE Joint Genome Institute (JGI-PGF)"/>
            <person name="Lucas S."/>
            <person name="Copeland A."/>
            <person name="Lapidus A."/>
            <person name="Cheng J.-F."/>
            <person name="Bruce D."/>
            <person name="Goodwin L."/>
            <person name="Pitluck S."/>
            <person name="Land M.L."/>
            <person name="Hauser L."/>
            <person name="Chang Y.-J."/>
            <person name="Jeffries C."/>
            <person name="Anderson I.J."/>
            <person name="Johnson E."/>
            <person name="Loganathan U."/>
            <person name="Mulhopadhyay B."/>
            <person name="Kyrpides N."/>
            <person name="Woyke T.J."/>
        </authorList>
    </citation>
    <scope>NUCLEOTIDE SEQUENCE [LARGE SCALE GENOMIC DNA]</scope>
    <source>
        <strain evidence="1 2">YK9</strain>
    </source>
</reference>
<proteinExistence type="predicted"/>
<dbReference type="STRING" id="717606.PaecuDRAFT_0390"/>
<dbReference type="Pfam" id="PF08968">
    <property type="entry name" value="DUF1885"/>
    <property type="match status" value="1"/>
</dbReference>
<dbReference type="InterPro" id="IPR015062">
    <property type="entry name" value="DUF1885"/>
</dbReference>